<dbReference type="Proteomes" id="UP001203880">
    <property type="component" value="Unassembled WGS sequence"/>
</dbReference>
<comment type="caution">
    <text evidence="1">The sequence shown here is derived from an EMBL/GenBank/DDBJ whole genome shotgun (WGS) entry which is preliminary data.</text>
</comment>
<accession>A0ABT0Q536</accession>
<protein>
    <submittedName>
        <fullName evidence="1">Uncharacterized protein</fullName>
    </submittedName>
</protein>
<dbReference type="Pfam" id="PF22011">
    <property type="entry name" value="DUF6931"/>
    <property type="match status" value="1"/>
</dbReference>
<dbReference type="EMBL" id="JAMFMB010000020">
    <property type="protein sequence ID" value="MCL6284984.1"/>
    <property type="molecule type" value="Genomic_DNA"/>
</dbReference>
<gene>
    <name evidence="1" type="ORF">M3P21_15745</name>
</gene>
<name>A0ABT0Q536_9RHOB</name>
<organism evidence="1 2">
    <name type="scientific">Ruegeria spongiae</name>
    <dbReference type="NCBI Taxonomy" id="2942209"/>
    <lineage>
        <taxon>Bacteria</taxon>
        <taxon>Pseudomonadati</taxon>
        <taxon>Pseudomonadota</taxon>
        <taxon>Alphaproteobacteria</taxon>
        <taxon>Rhodobacterales</taxon>
        <taxon>Roseobacteraceae</taxon>
        <taxon>Ruegeria</taxon>
    </lineage>
</organism>
<sequence>MTERFEKMTKIPALPTARMLAEVNTKLSLKLEAPASAPTDAVLAELDAKGKPIDMLRVLSIVLPPRERVWWACLAARDFVGPAPDNNTPALEAAEAWVFRPSPENREKLMQAIDMAEPDDETVKCALSAIYAEGSLGPGELDDHPAPPGGSEVMAFAVNVIAMDAYEGDFEAYTQELVDRAVDIARGGNGRVKAEAEEEG</sequence>
<keyword evidence="2" id="KW-1185">Reference proteome</keyword>
<proteinExistence type="predicted"/>
<reference evidence="1" key="1">
    <citation type="submission" date="2022-05" db="EMBL/GenBank/DDBJ databases">
        <authorList>
            <person name="Park J.-S."/>
        </authorList>
    </citation>
    <scope>NUCLEOTIDE SEQUENCE</scope>
    <source>
        <strain evidence="1">2012CJ41-6</strain>
    </source>
</reference>
<evidence type="ECO:0000313" key="2">
    <source>
        <dbReference type="Proteomes" id="UP001203880"/>
    </source>
</evidence>
<evidence type="ECO:0000313" key="1">
    <source>
        <dbReference type="EMBL" id="MCL6284984.1"/>
    </source>
</evidence>
<dbReference type="RefSeq" id="WP_249711340.1">
    <property type="nucleotide sequence ID" value="NZ_JAMFMB010000020.1"/>
</dbReference>
<dbReference type="InterPro" id="IPR053855">
    <property type="entry name" value="DUF6931"/>
</dbReference>